<dbReference type="Gene3D" id="2.40.37.20">
    <property type="entry name" value="D-serine dehydratase-like domain"/>
    <property type="match status" value="1"/>
</dbReference>
<evidence type="ECO:0000313" key="4">
    <source>
        <dbReference type="EMBL" id="ADB48615.1"/>
    </source>
</evidence>
<dbReference type="HOGENOM" id="CLU_031639_2_1_11"/>
<dbReference type="Gene3D" id="3.20.20.10">
    <property type="entry name" value="Alanine racemase"/>
    <property type="match status" value="1"/>
</dbReference>
<evidence type="ECO:0000313" key="5">
    <source>
        <dbReference type="Proteomes" id="UP000008229"/>
    </source>
</evidence>
<accession>D3F537</accession>
<dbReference type="AlphaFoldDB" id="D3F537"/>
<dbReference type="Pfam" id="PF01168">
    <property type="entry name" value="Ala_racemase_N"/>
    <property type="match status" value="1"/>
</dbReference>
<organism evidence="4 5">
    <name type="scientific">Conexibacter woesei (strain DSM 14684 / CCUG 47730 / CIP 108061 / JCM 11494 / NBRC 100937 / ID131577)</name>
    <dbReference type="NCBI Taxonomy" id="469383"/>
    <lineage>
        <taxon>Bacteria</taxon>
        <taxon>Bacillati</taxon>
        <taxon>Actinomycetota</taxon>
        <taxon>Thermoleophilia</taxon>
        <taxon>Solirubrobacterales</taxon>
        <taxon>Conexibacteraceae</taxon>
        <taxon>Conexibacter</taxon>
    </lineage>
</organism>
<dbReference type="InterPro" id="IPR001608">
    <property type="entry name" value="Ala_racemase_N"/>
</dbReference>
<dbReference type="EMBL" id="CP001854">
    <property type="protein sequence ID" value="ADB48615.1"/>
    <property type="molecule type" value="Genomic_DNA"/>
</dbReference>
<sequence>MTLDAVDTPALVVDRDVLRANVEAMAALARDAGVALRPHAKTHKLPQVARMQLDAGAAGLTVAKLGEAEVFADAGVTDLLIAYPLVGELKLARLVALARRLASEPGGCIAVAVDAVETATGISDAVAAAGVEVGVRVEVDTGMHRLGLEPASAALVELARAVAALPGLRFEGVMTHEGQAYQAASEAELERAAADACEAMVASAAAIRAAGVDCPVVSMGSTATARFAAGHPGVTEIRPGTYVFNDRSQVAHGSATAGDLAATVLATVVSRPSAGVACVDAGAKALTSDRMIVPGADGDFGAVAPSGWPVARASEEHGLVALPAGADVAVGTRVAIAPNHICPVVNLFDAVTVVERGHVVDRWPVAARGRMT</sequence>
<dbReference type="GO" id="GO:0008721">
    <property type="term" value="F:D-serine ammonia-lyase activity"/>
    <property type="evidence" value="ECO:0007669"/>
    <property type="project" value="TreeGrafter"/>
</dbReference>
<dbReference type="KEGG" id="cwo:Cwoe_0179"/>
<dbReference type="STRING" id="469383.Cwoe_0179"/>
<name>D3F537_CONWI</name>
<dbReference type="PANTHER" id="PTHR28004:SF2">
    <property type="entry name" value="D-SERINE DEHYDRATASE"/>
    <property type="match status" value="1"/>
</dbReference>
<dbReference type="InterPro" id="IPR026956">
    <property type="entry name" value="D-ser_dehydrat-like_dom"/>
</dbReference>
<dbReference type="Pfam" id="PF14031">
    <property type="entry name" value="D-ser_dehydrat"/>
    <property type="match status" value="1"/>
</dbReference>
<dbReference type="eggNOG" id="COG3616">
    <property type="taxonomic scope" value="Bacteria"/>
</dbReference>
<reference evidence="5" key="2">
    <citation type="submission" date="2010-01" db="EMBL/GenBank/DDBJ databases">
        <title>The complete genome of Conexibacter woesei DSM 14684.</title>
        <authorList>
            <consortium name="US DOE Joint Genome Institute (JGI-PGF)"/>
            <person name="Lucas S."/>
            <person name="Copeland A."/>
            <person name="Lapidus A."/>
            <person name="Glavina del Rio T."/>
            <person name="Dalin E."/>
            <person name="Tice H."/>
            <person name="Bruce D."/>
            <person name="Goodwin L."/>
            <person name="Pitluck S."/>
            <person name="Kyrpides N."/>
            <person name="Mavromatis K."/>
            <person name="Ivanova N."/>
            <person name="Mikhailova N."/>
            <person name="Chertkov O."/>
            <person name="Brettin T."/>
            <person name="Detter J.C."/>
            <person name="Han C."/>
            <person name="Larimer F."/>
            <person name="Land M."/>
            <person name="Hauser L."/>
            <person name="Markowitz V."/>
            <person name="Cheng J.-F."/>
            <person name="Hugenholtz P."/>
            <person name="Woyke T."/>
            <person name="Wu D."/>
            <person name="Pukall R."/>
            <person name="Steenblock K."/>
            <person name="Schneider S."/>
            <person name="Klenk H.-P."/>
            <person name="Eisen J.A."/>
        </authorList>
    </citation>
    <scope>NUCLEOTIDE SEQUENCE [LARGE SCALE GENOMIC DNA]</scope>
    <source>
        <strain evidence="5">DSM 14684 / CIP 108061 / JCM 11494 / NBRC 100937 / ID131577</strain>
    </source>
</reference>
<dbReference type="InterPro" id="IPR029066">
    <property type="entry name" value="PLP-binding_barrel"/>
</dbReference>
<gene>
    <name evidence="4" type="ordered locus">Cwoe_0179</name>
</gene>
<dbReference type="SUPFAM" id="SSF51419">
    <property type="entry name" value="PLP-binding barrel"/>
    <property type="match status" value="1"/>
</dbReference>
<dbReference type="InterPro" id="IPR051466">
    <property type="entry name" value="D-amino_acid_metab_enzyme"/>
</dbReference>
<evidence type="ECO:0000256" key="1">
    <source>
        <dbReference type="ARBA" id="ARBA00005323"/>
    </source>
</evidence>
<dbReference type="GO" id="GO:0036088">
    <property type="term" value="P:D-serine catabolic process"/>
    <property type="evidence" value="ECO:0007669"/>
    <property type="project" value="TreeGrafter"/>
</dbReference>
<feature type="domain" description="D-serine dehydratase-like" evidence="3">
    <location>
        <begin position="261"/>
        <end position="355"/>
    </location>
</feature>
<evidence type="ECO:0000256" key="2">
    <source>
        <dbReference type="ARBA" id="ARBA00023239"/>
    </source>
</evidence>
<dbReference type="InterPro" id="IPR042208">
    <property type="entry name" value="D-ser_dehydrat-like_sf"/>
</dbReference>
<proteinExistence type="inferred from homology"/>
<comment type="similarity">
    <text evidence="1">Belongs to the DSD1 family.</text>
</comment>
<dbReference type="SMART" id="SM01119">
    <property type="entry name" value="D-ser_dehydrat"/>
    <property type="match status" value="1"/>
</dbReference>
<keyword evidence="2" id="KW-0456">Lyase</keyword>
<evidence type="ECO:0000259" key="3">
    <source>
        <dbReference type="SMART" id="SM01119"/>
    </source>
</evidence>
<protein>
    <submittedName>
        <fullName evidence="4">Alanine racemase domain protein</fullName>
    </submittedName>
</protein>
<keyword evidence="5" id="KW-1185">Reference proteome</keyword>
<dbReference type="RefSeq" id="WP_012931668.1">
    <property type="nucleotide sequence ID" value="NC_013739.1"/>
</dbReference>
<dbReference type="PANTHER" id="PTHR28004">
    <property type="entry name" value="ZGC:162816-RELATED"/>
    <property type="match status" value="1"/>
</dbReference>
<dbReference type="Proteomes" id="UP000008229">
    <property type="component" value="Chromosome"/>
</dbReference>
<reference evidence="4 5" key="1">
    <citation type="journal article" date="2010" name="Stand. Genomic Sci.">
        <title>Complete genome sequence of Conexibacter woesei type strain (ID131577).</title>
        <authorList>
            <person name="Pukall R."/>
            <person name="Lapidus A."/>
            <person name="Glavina Del Rio T."/>
            <person name="Copeland A."/>
            <person name="Tice H."/>
            <person name="Cheng J.-F."/>
            <person name="Lucas S."/>
            <person name="Chen F."/>
            <person name="Nolan M."/>
            <person name="Bruce D."/>
            <person name="Goodwin L."/>
            <person name="Pitluck S."/>
            <person name="Mavromatis K."/>
            <person name="Ivanova N."/>
            <person name="Ovchinnikova G."/>
            <person name="Pati A."/>
            <person name="Chen A."/>
            <person name="Palaniappan K."/>
            <person name="Land M."/>
            <person name="Hauser L."/>
            <person name="Chang Y.-J."/>
            <person name="Jeffries C.D."/>
            <person name="Chain P."/>
            <person name="Meincke L."/>
            <person name="Sims D."/>
            <person name="Brettin T."/>
            <person name="Detter J.C."/>
            <person name="Rohde M."/>
            <person name="Goeker M."/>
            <person name="Bristow J."/>
            <person name="Eisen J.A."/>
            <person name="Markowitz V."/>
            <person name="Kyrpides N.C."/>
            <person name="Klenk H.-P."/>
            <person name="Hugenholtz P."/>
        </authorList>
    </citation>
    <scope>NUCLEOTIDE SEQUENCE [LARGE SCALE GENOMIC DNA]</scope>
    <source>
        <strain evidence="5">DSM 14684 / CIP 108061 / JCM 11494 / NBRC 100937 / ID131577</strain>
    </source>
</reference>